<feature type="transmembrane region" description="Helical" evidence="7">
    <location>
        <begin position="220"/>
        <end position="237"/>
    </location>
</feature>
<comment type="subcellular location">
    <subcellularLocation>
        <location evidence="1">Membrane</location>
        <topology evidence="1">Multi-pass membrane protein</topology>
    </subcellularLocation>
</comment>
<feature type="transmembrane region" description="Helical" evidence="7">
    <location>
        <begin position="126"/>
        <end position="143"/>
    </location>
</feature>
<organism evidence="8 9">
    <name type="scientific">Russula ochroleuca</name>
    <dbReference type="NCBI Taxonomy" id="152965"/>
    <lineage>
        <taxon>Eukaryota</taxon>
        <taxon>Fungi</taxon>
        <taxon>Dikarya</taxon>
        <taxon>Basidiomycota</taxon>
        <taxon>Agaricomycotina</taxon>
        <taxon>Agaricomycetes</taxon>
        <taxon>Russulales</taxon>
        <taxon>Russulaceae</taxon>
        <taxon>Russula</taxon>
    </lineage>
</organism>
<evidence type="ECO:0000256" key="5">
    <source>
        <dbReference type="ARBA" id="ARBA00023136"/>
    </source>
</evidence>
<comment type="caution">
    <text evidence="8">The sequence shown here is derived from an EMBL/GenBank/DDBJ whole genome shotgun (WGS) entry which is preliminary data.</text>
</comment>
<feature type="transmembrane region" description="Helical" evidence="7">
    <location>
        <begin position="363"/>
        <end position="389"/>
    </location>
</feature>
<dbReference type="GO" id="GO:0047184">
    <property type="term" value="F:1-acylglycerophosphocholine O-acyltransferase activity"/>
    <property type="evidence" value="ECO:0007669"/>
    <property type="project" value="TreeGrafter"/>
</dbReference>
<keyword evidence="4 7" id="KW-1133">Transmembrane helix</keyword>
<dbReference type="OrthoDB" id="286734at2759"/>
<reference evidence="8" key="2">
    <citation type="journal article" date="2020" name="Nat. Commun.">
        <title>Large-scale genome sequencing of mycorrhizal fungi provides insights into the early evolution of symbiotic traits.</title>
        <authorList>
            <person name="Miyauchi S."/>
            <person name="Kiss E."/>
            <person name="Kuo A."/>
            <person name="Drula E."/>
            <person name="Kohler A."/>
            <person name="Sanchez-Garcia M."/>
            <person name="Morin E."/>
            <person name="Andreopoulos B."/>
            <person name="Barry K.W."/>
            <person name="Bonito G."/>
            <person name="Buee M."/>
            <person name="Carver A."/>
            <person name="Chen C."/>
            <person name="Cichocki N."/>
            <person name="Clum A."/>
            <person name="Culley D."/>
            <person name="Crous P.W."/>
            <person name="Fauchery L."/>
            <person name="Girlanda M."/>
            <person name="Hayes R.D."/>
            <person name="Keri Z."/>
            <person name="LaButti K."/>
            <person name="Lipzen A."/>
            <person name="Lombard V."/>
            <person name="Magnuson J."/>
            <person name="Maillard F."/>
            <person name="Murat C."/>
            <person name="Nolan M."/>
            <person name="Ohm R.A."/>
            <person name="Pangilinan J."/>
            <person name="Pereira M.F."/>
            <person name="Perotto S."/>
            <person name="Peter M."/>
            <person name="Pfister S."/>
            <person name="Riley R."/>
            <person name="Sitrit Y."/>
            <person name="Stielow J.B."/>
            <person name="Szollosi G."/>
            <person name="Zifcakova L."/>
            <person name="Stursova M."/>
            <person name="Spatafora J.W."/>
            <person name="Tedersoo L."/>
            <person name="Vaario L.M."/>
            <person name="Yamada A."/>
            <person name="Yan M."/>
            <person name="Wang P."/>
            <person name="Xu J."/>
            <person name="Bruns T."/>
            <person name="Baldrian P."/>
            <person name="Vilgalys R."/>
            <person name="Dunand C."/>
            <person name="Henrissat B."/>
            <person name="Grigoriev I.V."/>
            <person name="Hibbett D."/>
            <person name="Nagy L.G."/>
            <person name="Martin F.M."/>
        </authorList>
    </citation>
    <scope>NUCLEOTIDE SEQUENCE</scope>
    <source>
        <strain evidence="8">Prilba</strain>
    </source>
</reference>
<evidence type="ECO:0000256" key="1">
    <source>
        <dbReference type="ARBA" id="ARBA00004141"/>
    </source>
</evidence>
<evidence type="ECO:0000256" key="7">
    <source>
        <dbReference type="SAM" id="Phobius"/>
    </source>
</evidence>
<evidence type="ECO:0000256" key="3">
    <source>
        <dbReference type="ARBA" id="ARBA00022692"/>
    </source>
</evidence>
<dbReference type="PANTHER" id="PTHR13906">
    <property type="entry name" value="PORCUPINE"/>
    <property type="match status" value="1"/>
</dbReference>
<feature type="transmembrane region" description="Helical" evidence="7">
    <location>
        <begin position="463"/>
        <end position="480"/>
    </location>
</feature>
<feature type="transmembrane region" description="Helical" evidence="7">
    <location>
        <begin position="70"/>
        <end position="87"/>
    </location>
</feature>
<evidence type="ECO:0000256" key="2">
    <source>
        <dbReference type="ARBA" id="ARBA00022679"/>
    </source>
</evidence>
<dbReference type="AlphaFoldDB" id="A0A9P5N388"/>
<keyword evidence="2" id="KW-0808">Transferase</keyword>
<accession>A0A9P5N388</accession>
<dbReference type="Proteomes" id="UP000759537">
    <property type="component" value="Unassembled WGS sequence"/>
</dbReference>
<dbReference type="GO" id="GO:0005783">
    <property type="term" value="C:endoplasmic reticulum"/>
    <property type="evidence" value="ECO:0007669"/>
    <property type="project" value="TreeGrafter"/>
</dbReference>
<keyword evidence="6" id="KW-0012">Acyltransferase</keyword>
<proteinExistence type="predicted"/>
<feature type="transmembrane region" description="Helical" evidence="7">
    <location>
        <begin position="94"/>
        <end position="114"/>
    </location>
</feature>
<dbReference type="GO" id="GO:0030258">
    <property type="term" value="P:lipid modification"/>
    <property type="evidence" value="ECO:0007669"/>
    <property type="project" value="TreeGrafter"/>
</dbReference>
<gene>
    <name evidence="8" type="ORF">DFH94DRAFT_260949</name>
</gene>
<dbReference type="InterPro" id="IPR004299">
    <property type="entry name" value="MBOAT_fam"/>
</dbReference>
<protein>
    <submittedName>
        <fullName evidence="8">MBOAT, membrane-bound O-acyltransferase family-domain-containing protein</fullName>
    </submittedName>
</protein>
<dbReference type="PANTHER" id="PTHR13906:SF4">
    <property type="entry name" value="LYSOPHOSPHOLIPID ACYLTRANSFERASE 6"/>
    <property type="match status" value="1"/>
</dbReference>
<dbReference type="GO" id="GO:0046474">
    <property type="term" value="P:glycerophospholipid biosynthetic process"/>
    <property type="evidence" value="ECO:0007669"/>
    <property type="project" value="TreeGrafter"/>
</dbReference>
<feature type="transmembrane region" description="Helical" evidence="7">
    <location>
        <begin position="20"/>
        <end position="40"/>
    </location>
</feature>
<dbReference type="InterPro" id="IPR049941">
    <property type="entry name" value="LPLAT_7/PORCN-like"/>
</dbReference>
<sequence>MSLDFFFVPLAAKVGASLDQVKLITCLLVSYPLGSLFIRIPPSRPTLKHLFSIFVASFYFVPVLNQGLPFLTLLGDVLATYFVALTVQGPRMPWIVFGLMMGHLFLNHIERALYGDPFDGSYSITGPQMVLVMKLTTFAWNVWDGRRPVEDLDKWQMKMRVSKFPSLLEFLGFSLYFPGVLVGPYLEFATYSSLVDGTLFDVTGGSEPRKPIPTGRKRTAYRKMLFALAYLGIYMGLSPKISFHTSVTDWFLEQSLPYRILILQIGGFVERSKYYGVWILTEGASILTGLGFTGYGPSGVPTWNGAANVEVWKIEVPENFKMLIDSWNIRTNVWLRECVYKRVTPKGKKAGFKSSMLTYLTSAIWHGVSAGYYFTFLLGGFVTTVARLARSTFRPLLLPVVSKPTGHKSADDHDARPSQPPASLLKAAYDVVGTVCTVLVVNFITTPFILLHSSDSIETWRRLCWYGLWMILGAMVFFYSGGTTWLTGLQAERVRRANVASVSTSGTVTPSIPPTVVPLDAVFREAEKKLS</sequence>
<dbReference type="GO" id="GO:0003841">
    <property type="term" value="F:1-acylglycerol-3-phosphate O-acyltransferase activity"/>
    <property type="evidence" value="ECO:0007669"/>
    <property type="project" value="TreeGrafter"/>
</dbReference>
<keyword evidence="5 7" id="KW-0472">Membrane</keyword>
<keyword evidence="9" id="KW-1185">Reference proteome</keyword>
<dbReference type="EMBL" id="WHVB01000003">
    <property type="protein sequence ID" value="KAF8485076.1"/>
    <property type="molecule type" value="Genomic_DNA"/>
</dbReference>
<feature type="transmembrane region" description="Helical" evidence="7">
    <location>
        <begin position="427"/>
        <end position="451"/>
    </location>
</feature>
<dbReference type="GO" id="GO:0016020">
    <property type="term" value="C:membrane"/>
    <property type="evidence" value="ECO:0007669"/>
    <property type="project" value="UniProtKB-SubCell"/>
</dbReference>
<evidence type="ECO:0000256" key="6">
    <source>
        <dbReference type="ARBA" id="ARBA00023315"/>
    </source>
</evidence>
<name>A0A9P5N388_9AGAM</name>
<evidence type="ECO:0000313" key="8">
    <source>
        <dbReference type="EMBL" id="KAF8485076.1"/>
    </source>
</evidence>
<evidence type="ECO:0000313" key="9">
    <source>
        <dbReference type="Proteomes" id="UP000759537"/>
    </source>
</evidence>
<reference evidence="8" key="1">
    <citation type="submission" date="2019-10" db="EMBL/GenBank/DDBJ databases">
        <authorList>
            <consortium name="DOE Joint Genome Institute"/>
            <person name="Kuo A."/>
            <person name="Miyauchi S."/>
            <person name="Kiss E."/>
            <person name="Drula E."/>
            <person name="Kohler A."/>
            <person name="Sanchez-Garcia M."/>
            <person name="Andreopoulos B."/>
            <person name="Barry K.W."/>
            <person name="Bonito G."/>
            <person name="Buee M."/>
            <person name="Carver A."/>
            <person name="Chen C."/>
            <person name="Cichocki N."/>
            <person name="Clum A."/>
            <person name="Culley D."/>
            <person name="Crous P.W."/>
            <person name="Fauchery L."/>
            <person name="Girlanda M."/>
            <person name="Hayes R."/>
            <person name="Keri Z."/>
            <person name="LaButti K."/>
            <person name="Lipzen A."/>
            <person name="Lombard V."/>
            <person name="Magnuson J."/>
            <person name="Maillard F."/>
            <person name="Morin E."/>
            <person name="Murat C."/>
            <person name="Nolan M."/>
            <person name="Ohm R."/>
            <person name="Pangilinan J."/>
            <person name="Pereira M."/>
            <person name="Perotto S."/>
            <person name="Peter M."/>
            <person name="Riley R."/>
            <person name="Sitrit Y."/>
            <person name="Stielow B."/>
            <person name="Szollosi G."/>
            <person name="Zifcakova L."/>
            <person name="Stursova M."/>
            <person name="Spatafora J.W."/>
            <person name="Tedersoo L."/>
            <person name="Vaario L.-M."/>
            <person name="Yamada A."/>
            <person name="Yan M."/>
            <person name="Wang P."/>
            <person name="Xu J."/>
            <person name="Bruns T."/>
            <person name="Baldrian P."/>
            <person name="Vilgalys R."/>
            <person name="Henrissat B."/>
            <person name="Grigoriev I.V."/>
            <person name="Hibbett D."/>
            <person name="Nagy L.G."/>
            <person name="Martin F.M."/>
        </authorList>
    </citation>
    <scope>NUCLEOTIDE SEQUENCE</scope>
    <source>
        <strain evidence="8">Prilba</strain>
    </source>
</reference>
<evidence type="ECO:0000256" key="4">
    <source>
        <dbReference type="ARBA" id="ARBA00022989"/>
    </source>
</evidence>
<feature type="transmembrane region" description="Helical" evidence="7">
    <location>
        <begin position="164"/>
        <end position="186"/>
    </location>
</feature>
<keyword evidence="3 7" id="KW-0812">Transmembrane</keyword>
<dbReference type="Pfam" id="PF03062">
    <property type="entry name" value="MBOAT"/>
    <property type="match status" value="1"/>
</dbReference>